<proteinExistence type="predicted"/>
<sequence length="158" mass="17172">MVDTSTETAAPTAAASPNRSASRISWLLAAVVVGLVVLTLLMNTMKWGINSTVKPPPPTLMTAKRLEHLQTLIQEYVDEHDRLPGETLDEALRTLAESGVDFSAPPRDAIAEGRDCWEAPLVYLHDDPQTLILRSIGGNGRHENGGGDDIQRVVNLRP</sequence>
<dbReference type="Proteomes" id="UP001139103">
    <property type="component" value="Unassembled WGS sequence"/>
</dbReference>
<keyword evidence="1" id="KW-0812">Transmembrane</keyword>
<evidence type="ECO:0000313" key="2">
    <source>
        <dbReference type="EMBL" id="MCC9629410.1"/>
    </source>
</evidence>
<dbReference type="EMBL" id="JAJKFT010000010">
    <property type="protein sequence ID" value="MCC9629410.1"/>
    <property type="molecule type" value="Genomic_DNA"/>
</dbReference>
<evidence type="ECO:0000313" key="3">
    <source>
        <dbReference type="Proteomes" id="UP001139103"/>
    </source>
</evidence>
<reference evidence="2" key="1">
    <citation type="submission" date="2021-11" db="EMBL/GenBank/DDBJ databases">
        <title>Genome sequence.</title>
        <authorList>
            <person name="Sun Q."/>
        </authorList>
    </citation>
    <scope>NUCLEOTIDE SEQUENCE</scope>
    <source>
        <strain evidence="2">JC732</strain>
    </source>
</reference>
<protein>
    <recommendedName>
        <fullName evidence="4">Type II secretion system protein GspG C-terminal domain-containing protein</fullName>
    </recommendedName>
</protein>
<feature type="transmembrane region" description="Helical" evidence="1">
    <location>
        <begin position="24"/>
        <end position="42"/>
    </location>
</feature>
<dbReference type="RefSeq" id="WP_230219382.1">
    <property type="nucleotide sequence ID" value="NZ_JAJKFT010000010.1"/>
</dbReference>
<accession>A0A9X1SFP0</accession>
<gene>
    <name evidence="2" type="ORF">LOC68_13505</name>
</gene>
<keyword evidence="3" id="KW-1185">Reference proteome</keyword>
<organism evidence="2 3">
    <name type="scientific">Blastopirellula sediminis</name>
    <dbReference type="NCBI Taxonomy" id="2894196"/>
    <lineage>
        <taxon>Bacteria</taxon>
        <taxon>Pseudomonadati</taxon>
        <taxon>Planctomycetota</taxon>
        <taxon>Planctomycetia</taxon>
        <taxon>Pirellulales</taxon>
        <taxon>Pirellulaceae</taxon>
        <taxon>Blastopirellula</taxon>
    </lineage>
</organism>
<keyword evidence="1" id="KW-0472">Membrane</keyword>
<dbReference type="AlphaFoldDB" id="A0A9X1SFP0"/>
<evidence type="ECO:0008006" key="4">
    <source>
        <dbReference type="Google" id="ProtNLM"/>
    </source>
</evidence>
<comment type="caution">
    <text evidence="2">The sequence shown here is derived from an EMBL/GenBank/DDBJ whole genome shotgun (WGS) entry which is preliminary data.</text>
</comment>
<name>A0A9X1SFP0_9BACT</name>
<evidence type="ECO:0000256" key="1">
    <source>
        <dbReference type="SAM" id="Phobius"/>
    </source>
</evidence>
<keyword evidence="1" id="KW-1133">Transmembrane helix</keyword>